<dbReference type="PANTHER" id="PTHR35561:SF1">
    <property type="entry name" value="RNA 2',3'-CYCLIC PHOSPHODIESTERASE"/>
    <property type="match status" value="1"/>
</dbReference>
<dbReference type="InterPro" id="IPR004175">
    <property type="entry name" value="RNA_CPDase"/>
</dbReference>
<evidence type="ECO:0000313" key="4">
    <source>
        <dbReference type="Proteomes" id="UP001321445"/>
    </source>
</evidence>
<evidence type="ECO:0000259" key="2">
    <source>
        <dbReference type="Pfam" id="PF02834"/>
    </source>
</evidence>
<dbReference type="NCBIfam" id="TIGR02258">
    <property type="entry name" value="2_5_ligase"/>
    <property type="match status" value="1"/>
</dbReference>
<dbReference type="Pfam" id="PF02834">
    <property type="entry name" value="LigT_PEase"/>
    <property type="match status" value="1"/>
</dbReference>
<accession>A0ABN6WUX0</accession>
<dbReference type="InterPro" id="IPR009097">
    <property type="entry name" value="Cyclic_Pdiesterase"/>
</dbReference>
<gene>
    <name evidence="3" type="ORF">HCR_11030</name>
</gene>
<dbReference type="PANTHER" id="PTHR35561">
    <property type="entry name" value="RNA 2',3'-CYCLIC PHOSPHODIESTERASE"/>
    <property type="match status" value="1"/>
</dbReference>
<dbReference type="Proteomes" id="UP001321445">
    <property type="component" value="Chromosome"/>
</dbReference>
<evidence type="ECO:0000313" key="3">
    <source>
        <dbReference type="EMBL" id="BDY12791.1"/>
    </source>
</evidence>
<dbReference type="SUPFAM" id="SSF55144">
    <property type="entry name" value="LigT-like"/>
    <property type="match status" value="1"/>
</dbReference>
<reference evidence="3 4" key="1">
    <citation type="submission" date="2023-03" db="EMBL/GenBank/DDBJ databases">
        <title>Description of Hydrogenimonas sp. ISO32.</title>
        <authorList>
            <person name="Mino S."/>
            <person name="Fukazawa S."/>
            <person name="Sawabe T."/>
        </authorList>
    </citation>
    <scope>NUCLEOTIDE SEQUENCE [LARGE SCALE GENOMIC DNA]</scope>
    <source>
        <strain evidence="3 4">ISO32</strain>
    </source>
</reference>
<keyword evidence="4" id="KW-1185">Reference proteome</keyword>
<dbReference type="EMBL" id="AP027370">
    <property type="protein sequence ID" value="BDY12791.1"/>
    <property type="molecule type" value="Genomic_DNA"/>
</dbReference>
<sequence>MRLFLGSFATVEFYDDIRRDLQPFFEGRWVAPQHLHMTWFFLGERESPEKIVDALQPLKTIGRRPLAIQGFGMFGKPDPKIFYLKTSTKALLPIYRRIEELLGERVRSPFRAHVTLARIKRFRSFGFRHLERPWMSEPLGTIEPTIRLVESRLTPSGPVYIPLETF</sequence>
<organism evidence="3 4">
    <name type="scientific">Hydrogenimonas cancrithermarum</name>
    <dbReference type="NCBI Taxonomy" id="2993563"/>
    <lineage>
        <taxon>Bacteria</taxon>
        <taxon>Pseudomonadati</taxon>
        <taxon>Campylobacterota</taxon>
        <taxon>Epsilonproteobacteria</taxon>
        <taxon>Campylobacterales</taxon>
        <taxon>Hydrogenimonadaceae</taxon>
        <taxon>Hydrogenimonas</taxon>
    </lineage>
</organism>
<dbReference type="RefSeq" id="WP_286337968.1">
    <property type="nucleotide sequence ID" value="NZ_AP027370.1"/>
</dbReference>
<evidence type="ECO:0000256" key="1">
    <source>
        <dbReference type="ARBA" id="ARBA00022801"/>
    </source>
</evidence>
<protein>
    <recommendedName>
        <fullName evidence="2">Phosphoesterase HXTX domain-containing protein</fullName>
    </recommendedName>
</protein>
<keyword evidence="1" id="KW-0378">Hydrolase</keyword>
<dbReference type="InterPro" id="IPR014051">
    <property type="entry name" value="Phosphoesterase_HXTX"/>
</dbReference>
<name>A0ABN6WUX0_9BACT</name>
<feature type="domain" description="Phosphoesterase HXTX" evidence="2">
    <location>
        <begin position="17"/>
        <end position="79"/>
    </location>
</feature>
<proteinExistence type="predicted"/>
<dbReference type="Gene3D" id="3.90.1140.10">
    <property type="entry name" value="Cyclic phosphodiesterase"/>
    <property type="match status" value="1"/>
</dbReference>